<keyword evidence="1" id="KW-0472">Membrane</keyword>
<accession>A0AAV0YGJ2</accession>
<keyword evidence="1" id="KW-0812">Transmembrane</keyword>
<reference evidence="2 3" key="1">
    <citation type="submission" date="2023-01" db="EMBL/GenBank/DDBJ databases">
        <authorList>
            <person name="Kreplak J."/>
        </authorList>
    </citation>
    <scope>NUCLEOTIDE SEQUENCE [LARGE SCALE GENOMIC DNA]</scope>
</reference>
<feature type="transmembrane region" description="Helical" evidence="1">
    <location>
        <begin position="56"/>
        <end position="77"/>
    </location>
</feature>
<organism evidence="2 3">
    <name type="scientific">Vicia faba</name>
    <name type="common">Broad bean</name>
    <name type="synonym">Faba vulgaris</name>
    <dbReference type="NCBI Taxonomy" id="3906"/>
    <lineage>
        <taxon>Eukaryota</taxon>
        <taxon>Viridiplantae</taxon>
        <taxon>Streptophyta</taxon>
        <taxon>Embryophyta</taxon>
        <taxon>Tracheophyta</taxon>
        <taxon>Spermatophyta</taxon>
        <taxon>Magnoliopsida</taxon>
        <taxon>eudicotyledons</taxon>
        <taxon>Gunneridae</taxon>
        <taxon>Pentapetalae</taxon>
        <taxon>rosids</taxon>
        <taxon>fabids</taxon>
        <taxon>Fabales</taxon>
        <taxon>Fabaceae</taxon>
        <taxon>Papilionoideae</taxon>
        <taxon>50 kb inversion clade</taxon>
        <taxon>NPAAA clade</taxon>
        <taxon>Hologalegina</taxon>
        <taxon>IRL clade</taxon>
        <taxon>Fabeae</taxon>
        <taxon>Vicia</taxon>
    </lineage>
</organism>
<evidence type="ECO:0000256" key="1">
    <source>
        <dbReference type="SAM" id="Phobius"/>
    </source>
</evidence>
<dbReference type="AlphaFoldDB" id="A0AAV0YGJ2"/>
<feature type="transmembrane region" description="Helical" evidence="1">
    <location>
        <begin position="89"/>
        <end position="111"/>
    </location>
</feature>
<dbReference type="EMBL" id="CATIWC010002215">
    <property type="protein sequence ID" value="CAI8584704.1"/>
    <property type="molecule type" value="Genomic_DNA"/>
</dbReference>
<keyword evidence="1" id="KW-1133">Transmembrane helix</keyword>
<sequence>MYLLRFQNWYKVYVVFDLSTTEIFISRNAVFYESTFPYADIIDYFLVSTDSAAEDYSIFCLMILLILQLATYLFLLLKPCLHQLLHQSLIPPLLNLLLLLLLCHLIFLIPIKTKLLKTPTSDDHRGLQKLLDISKISIVNLNLKLEPLPQT</sequence>
<name>A0AAV0YGJ2_VICFA</name>
<evidence type="ECO:0000313" key="2">
    <source>
        <dbReference type="EMBL" id="CAI8584704.1"/>
    </source>
</evidence>
<protein>
    <submittedName>
        <fullName evidence="2">Uncharacterized protein</fullName>
    </submittedName>
</protein>
<comment type="caution">
    <text evidence="2">The sequence shown here is derived from an EMBL/GenBank/DDBJ whole genome shotgun (WGS) entry which is preliminary data.</text>
</comment>
<proteinExistence type="predicted"/>
<dbReference type="Proteomes" id="UP001157006">
    <property type="component" value="Unassembled WGS sequence"/>
</dbReference>
<evidence type="ECO:0000313" key="3">
    <source>
        <dbReference type="Proteomes" id="UP001157006"/>
    </source>
</evidence>
<keyword evidence="3" id="KW-1185">Reference proteome</keyword>
<gene>
    <name evidence="2" type="ORF">VFH_U088320</name>
</gene>